<dbReference type="AlphaFoldDB" id="A0A841TXQ3"/>
<dbReference type="Pfam" id="PF19468">
    <property type="entry name" value="DUF6005"/>
    <property type="match status" value="1"/>
</dbReference>
<dbReference type="EMBL" id="JACJVR010000019">
    <property type="protein sequence ID" value="MBB6690923.1"/>
    <property type="molecule type" value="Genomic_DNA"/>
</dbReference>
<keyword evidence="2" id="KW-1185">Reference proteome</keyword>
<dbReference type="RefSeq" id="WP_185134914.1">
    <property type="nucleotide sequence ID" value="NZ_JACJVR010000019.1"/>
</dbReference>
<organism evidence="1 2">
    <name type="scientific">Cohnella xylanilytica</name>
    <dbReference type="NCBI Taxonomy" id="557555"/>
    <lineage>
        <taxon>Bacteria</taxon>
        <taxon>Bacillati</taxon>
        <taxon>Bacillota</taxon>
        <taxon>Bacilli</taxon>
        <taxon>Bacillales</taxon>
        <taxon>Paenibacillaceae</taxon>
        <taxon>Cohnella</taxon>
    </lineage>
</organism>
<comment type="caution">
    <text evidence="1">The sequence shown here is derived from an EMBL/GenBank/DDBJ whole genome shotgun (WGS) entry which is preliminary data.</text>
</comment>
<evidence type="ECO:0008006" key="3">
    <source>
        <dbReference type="Google" id="ProtNLM"/>
    </source>
</evidence>
<evidence type="ECO:0000313" key="2">
    <source>
        <dbReference type="Proteomes" id="UP000553776"/>
    </source>
</evidence>
<sequence>MSEPAPSHAHCLLSGLAYGLGLAGLDDRPLYIGSWDAPFGVTEDGILSYYSAEITPRSQLDSFVRLYGDGLSEWYDHAADKQANYGSWLETLGAYPSEVHLLQLDLYYLPYDRRSYRSVHRPHYVIVRGLPGGSYGIRDPYLGWEGELAEDTVREAFFGNPLGGGILLRPAKLHRPEAGQIRSLFEEATEDEGNPLAEAARRRVLDSLPPEKFDPSTLKEAFAQLGILARRKLGYSRLYGYFAEAVSEEAAPYEAELERLVKLWQSFAYSAIRASISGRAEQVSGLLEKLDRLEQLENERRAELIHVYERWKIRENRLH</sequence>
<reference evidence="1 2" key="1">
    <citation type="submission" date="2020-08" db="EMBL/GenBank/DDBJ databases">
        <title>Cohnella phylogeny.</title>
        <authorList>
            <person name="Dunlap C."/>
        </authorList>
    </citation>
    <scope>NUCLEOTIDE SEQUENCE [LARGE SCALE GENOMIC DNA]</scope>
    <source>
        <strain evidence="1 2">DSM 25239</strain>
    </source>
</reference>
<protein>
    <recommendedName>
        <fullName evidence="3">Butirosin biosynthesis protein H-like</fullName>
    </recommendedName>
</protein>
<evidence type="ECO:0000313" key="1">
    <source>
        <dbReference type="EMBL" id="MBB6690923.1"/>
    </source>
</evidence>
<dbReference type="Proteomes" id="UP000553776">
    <property type="component" value="Unassembled WGS sequence"/>
</dbReference>
<accession>A0A841TXQ3</accession>
<proteinExistence type="predicted"/>
<name>A0A841TXQ3_9BACL</name>
<dbReference type="InterPro" id="IPR046047">
    <property type="entry name" value="DUF6005"/>
</dbReference>
<gene>
    <name evidence="1" type="ORF">H7B90_05845</name>
</gene>